<organism evidence="4 5">
    <name type="scientific">Phanerochaete carnosa (strain HHB-10118-sp)</name>
    <name type="common">White-rot fungus</name>
    <name type="synonym">Peniophora carnosa</name>
    <dbReference type="NCBI Taxonomy" id="650164"/>
    <lineage>
        <taxon>Eukaryota</taxon>
        <taxon>Fungi</taxon>
        <taxon>Dikarya</taxon>
        <taxon>Basidiomycota</taxon>
        <taxon>Agaricomycotina</taxon>
        <taxon>Agaricomycetes</taxon>
        <taxon>Polyporales</taxon>
        <taxon>Phanerochaetaceae</taxon>
        <taxon>Phanerochaete</taxon>
    </lineage>
</organism>
<dbReference type="Pfam" id="PF00561">
    <property type="entry name" value="Abhydrolase_1"/>
    <property type="match status" value="1"/>
</dbReference>
<evidence type="ECO:0000259" key="3">
    <source>
        <dbReference type="Pfam" id="PF00561"/>
    </source>
</evidence>
<evidence type="ECO:0000256" key="2">
    <source>
        <dbReference type="ARBA" id="ARBA00038334"/>
    </source>
</evidence>
<accession>K5VXX0</accession>
<dbReference type="InterPro" id="IPR029058">
    <property type="entry name" value="AB_hydrolase_fold"/>
</dbReference>
<reference evidence="4 5" key="1">
    <citation type="journal article" date="2012" name="BMC Genomics">
        <title>Comparative genomics of the white-rot fungi, Phanerochaete carnosa and P. chrysosporium, to elucidate the genetic basis of the distinct wood types they colonize.</title>
        <authorList>
            <person name="Suzuki H."/>
            <person name="MacDonald J."/>
            <person name="Syed K."/>
            <person name="Salamov A."/>
            <person name="Hori C."/>
            <person name="Aerts A."/>
            <person name="Henrissat B."/>
            <person name="Wiebenga A."/>
            <person name="vanKuyk P.A."/>
            <person name="Barry K."/>
            <person name="Lindquist E."/>
            <person name="LaButti K."/>
            <person name="Lapidus A."/>
            <person name="Lucas S."/>
            <person name="Coutinho P."/>
            <person name="Gong Y."/>
            <person name="Samejima M."/>
            <person name="Mahadevan R."/>
            <person name="Abou-Zaid M."/>
            <person name="de Vries R.P."/>
            <person name="Igarashi K."/>
            <person name="Yadav J.S."/>
            <person name="Grigoriev I.V."/>
            <person name="Master E.R."/>
        </authorList>
    </citation>
    <scope>NUCLEOTIDE SEQUENCE [LARGE SCALE GENOMIC DNA]</scope>
    <source>
        <strain evidence="4 5">HHB-10118-sp</strain>
    </source>
</reference>
<sequence length="336" mass="37849">MEASLYKDVVISRGLTYNYYFSPAQSSKPTLLFCHGFPSTSYDWRHIVPRLKDKGYGVLALDMLGYGGTDKPTDPAAYVPSLICKDIIDVLDAEKIEGVIAVGHDWGCQATSRLANYYPERILAYVFFALSFLQVLSPEESQMLQGFLKKQLGYETFGYWSFMSEPDAHEILLAHIDSVVSISFAHDPKILRDRACPTGALKRTLLEDFTAPLPSYLSEEDAKHFVETFRRDGFAAPVCWYKVVTSQLAAEDDQQIPSERKFPPARAPIYFGATKNDEVCAPIIGYTVFAHEAFSKHSVTMKEYDSDHWLILSHADEIVDDLEEWIEGTVVTKVTP</sequence>
<dbReference type="RefSeq" id="XP_007394263.1">
    <property type="nucleotide sequence ID" value="XM_007394201.1"/>
</dbReference>
<dbReference type="InterPro" id="IPR000073">
    <property type="entry name" value="AB_hydrolase_1"/>
</dbReference>
<dbReference type="Gene3D" id="3.40.50.1820">
    <property type="entry name" value="alpha/beta hydrolase"/>
    <property type="match status" value="1"/>
</dbReference>
<dbReference type="GO" id="GO:0016787">
    <property type="term" value="F:hydrolase activity"/>
    <property type="evidence" value="ECO:0007669"/>
    <property type="project" value="UniProtKB-KW"/>
</dbReference>
<dbReference type="AlphaFoldDB" id="K5VXX0"/>
<dbReference type="SUPFAM" id="SSF53474">
    <property type="entry name" value="alpha/beta-Hydrolases"/>
    <property type="match status" value="1"/>
</dbReference>
<proteinExistence type="inferred from homology"/>
<evidence type="ECO:0000313" key="4">
    <source>
        <dbReference type="EMBL" id="EKM56413.1"/>
    </source>
</evidence>
<evidence type="ECO:0000256" key="1">
    <source>
        <dbReference type="ARBA" id="ARBA00022801"/>
    </source>
</evidence>
<dbReference type="PANTHER" id="PTHR43329">
    <property type="entry name" value="EPOXIDE HYDROLASE"/>
    <property type="match status" value="1"/>
</dbReference>
<comment type="similarity">
    <text evidence="2">Belongs to the AB hydrolase superfamily. Epoxide hydrolase family.</text>
</comment>
<gene>
    <name evidence="4" type="ORF">PHACADRAFT_118086</name>
</gene>
<dbReference type="GeneID" id="18907819"/>
<evidence type="ECO:0000313" key="5">
    <source>
        <dbReference type="Proteomes" id="UP000008370"/>
    </source>
</evidence>
<dbReference type="InParanoid" id="K5VXX0"/>
<dbReference type="OrthoDB" id="408373at2759"/>
<dbReference type="PRINTS" id="PR00412">
    <property type="entry name" value="EPOXHYDRLASE"/>
</dbReference>
<dbReference type="KEGG" id="pco:PHACADRAFT_118086"/>
<feature type="domain" description="AB hydrolase-1" evidence="3">
    <location>
        <begin position="29"/>
        <end position="130"/>
    </location>
</feature>
<dbReference type="InterPro" id="IPR000639">
    <property type="entry name" value="Epox_hydrolase-like"/>
</dbReference>
<name>K5VXX0_PHACS</name>
<keyword evidence="5" id="KW-1185">Reference proteome</keyword>
<dbReference type="Proteomes" id="UP000008370">
    <property type="component" value="Unassembled WGS sequence"/>
</dbReference>
<protein>
    <recommendedName>
        <fullName evidence="3">AB hydrolase-1 domain-containing protein</fullName>
    </recommendedName>
</protein>
<dbReference type="STRING" id="650164.K5VXX0"/>
<dbReference type="HOGENOM" id="CLU_020336_7_0_1"/>
<keyword evidence="1" id="KW-0378">Hydrolase</keyword>
<dbReference type="EMBL" id="JH930471">
    <property type="protein sequence ID" value="EKM56413.1"/>
    <property type="molecule type" value="Genomic_DNA"/>
</dbReference>